<gene>
    <name evidence="3" type="ORF">FHS19_002873</name>
</gene>
<keyword evidence="2" id="KW-0732">Signal</keyword>
<evidence type="ECO:0000313" key="4">
    <source>
        <dbReference type="Proteomes" id="UP000517523"/>
    </source>
</evidence>
<reference evidence="3 4" key="1">
    <citation type="submission" date="2020-08" db="EMBL/GenBank/DDBJ databases">
        <title>Genomic Encyclopedia of Type Strains, Phase III (KMG-III): the genomes of soil and plant-associated and newly described type strains.</title>
        <authorList>
            <person name="Whitman W."/>
        </authorList>
    </citation>
    <scope>NUCLEOTIDE SEQUENCE [LARGE SCALE GENOMIC DNA]</scope>
    <source>
        <strain evidence="3 4">CECT 5831</strain>
    </source>
</reference>
<feature type="compositionally biased region" description="Basic and acidic residues" evidence="1">
    <location>
        <begin position="141"/>
        <end position="156"/>
    </location>
</feature>
<feature type="chain" id="PRO_5032866682" evidence="2">
    <location>
        <begin position="34"/>
        <end position="270"/>
    </location>
</feature>
<dbReference type="RefSeq" id="WP_183582417.1">
    <property type="nucleotide sequence ID" value="NZ_JACHXJ010000002.1"/>
</dbReference>
<feature type="region of interest" description="Disordered" evidence="1">
    <location>
        <begin position="137"/>
        <end position="156"/>
    </location>
</feature>
<dbReference type="AlphaFoldDB" id="A0A839TSD7"/>
<evidence type="ECO:0000256" key="1">
    <source>
        <dbReference type="SAM" id="MobiDB-lite"/>
    </source>
</evidence>
<evidence type="ECO:0000256" key="2">
    <source>
        <dbReference type="SAM" id="SignalP"/>
    </source>
</evidence>
<comment type="caution">
    <text evidence="3">The sequence shown here is derived from an EMBL/GenBank/DDBJ whole genome shotgun (WGS) entry which is preliminary data.</text>
</comment>
<dbReference type="EMBL" id="JACHXJ010000002">
    <property type="protein sequence ID" value="MBB3128219.1"/>
    <property type="molecule type" value="Genomic_DNA"/>
</dbReference>
<proteinExistence type="predicted"/>
<accession>A0A839TSD7</accession>
<sequence>MKLFEAVTSKKITGTVLASALVIASFGTMTAFAAKGSDAIPKNTVMTAPALTDTSVTSSDKAQGTIEYGKTTYSRTDGSQNVTMEHWYNPQTKDFRSDVRDYSADHQLLSYKSTYFLNGNNVMVVIQRDPNGDPVSGKMLKRSDDPKPFEPSDKKNLGFSGVKNNYKASYWTSVGTEQTPGGKTLNKLMRDSYQSYIDDNTLANMQYIVYVDQKSGFPVKEELYEDSTGTFKLFSSDTEEYQYVSDDGSIFNTSGVTLTPVKTSAEVAAK</sequence>
<evidence type="ECO:0000313" key="3">
    <source>
        <dbReference type="EMBL" id="MBB3128219.1"/>
    </source>
</evidence>
<name>A0A839TSD7_9BACL</name>
<feature type="signal peptide" evidence="2">
    <location>
        <begin position="1"/>
        <end position="33"/>
    </location>
</feature>
<protein>
    <submittedName>
        <fullName evidence="3">Uncharacterized protein</fullName>
    </submittedName>
</protein>
<organism evidence="3 4">
    <name type="scientific">Paenibacillus rhizosphaerae</name>
    <dbReference type="NCBI Taxonomy" id="297318"/>
    <lineage>
        <taxon>Bacteria</taxon>
        <taxon>Bacillati</taxon>
        <taxon>Bacillota</taxon>
        <taxon>Bacilli</taxon>
        <taxon>Bacillales</taxon>
        <taxon>Paenibacillaceae</taxon>
        <taxon>Paenibacillus</taxon>
    </lineage>
</organism>
<dbReference type="Proteomes" id="UP000517523">
    <property type="component" value="Unassembled WGS sequence"/>
</dbReference>